<dbReference type="EMBL" id="JMSE01001369">
    <property type="protein sequence ID" value="KDN61952.1"/>
    <property type="molecule type" value="Genomic_DNA"/>
</dbReference>
<dbReference type="HOGENOM" id="CLU_2049567_0_0_1"/>
<gene>
    <name evidence="1" type="ORF">CSUB01_05173</name>
</gene>
<proteinExistence type="predicted"/>
<name>A0A066WZ13_COLSU</name>
<reference evidence="2" key="1">
    <citation type="journal article" date="2014" name="Genome Announc.">
        <title>Draft genome sequence of Colletotrichum sublineola, a destructive pathogen of cultivated sorghum.</title>
        <authorList>
            <person name="Baroncelli R."/>
            <person name="Sanz-Martin J.M."/>
            <person name="Rech G.E."/>
            <person name="Sukno S.A."/>
            <person name="Thon M.R."/>
        </authorList>
    </citation>
    <scope>NUCLEOTIDE SEQUENCE [LARGE SCALE GENOMIC DNA]</scope>
    <source>
        <strain evidence="2">TX430BB</strain>
    </source>
</reference>
<accession>A0A066WZ13</accession>
<evidence type="ECO:0000313" key="2">
    <source>
        <dbReference type="Proteomes" id="UP000027238"/>
    </source>
</evidence>
<comment type="caution">
    <text evidence="1">The sequence shown here is derived from an EMBL/GenBank/DDBJ whole genome shotgun (WGS) entry which is preliminary data.</text>
</comment>
<protein>
    <submittedName>
        <fullName evidence="1">Uncharacterized protein</fullName>
    </submittedName>
</protein>
<organism evidence="1 2">
    <name type="scientific">Colletotrichum sublineola</name>
    <name type="common">Sorghum anthracnose fungus</name>
    <dbReference type="NCBI Taxonomy" id="1173701"/>
    <lineage>
        <taxon>Eukaryota</taxon>
        <taxon>Fungi</taxon>
        <taxon>Dikarya</taxon>
        <taxon>Ascomycota</taxon>
        <taxon>Pezizomycotina</taxon>
        <taxon>Sordariomycetes</taxon>
        <taxon>Hypocreomycetidae</taxon>
        <taxon>Glomerellales</taxon>
        <taxon>Glomerellaceae</taxon>
        <taxon>Colletotrichum</taxon>
        <taxon>Colletotrichum graminicola species complex</taxon>
    </lineage>
</organism>
<dbReference type="AlphaFoldDB" id="A0A066WZ13"/>
<sequence length="120" mass="12885">MPADATRGRLLCDLQMMHLGNDSPTFLDREDPTTNLDGALLVVLDPSCRLQQASADDLIGLRSAIVVFSHRHPGFPVEENATQAPSAGVEAPHARALGVACWLLTMWPGDDGRSACRGHL</sequence>
<keyword evidence="2" id="KW-1185">Reference proteome</keyword>
<dbReference type="Proteomes" id="UP000027238">
    <property type="component" value="Unassembled WGS sequence"/>
</dbReference>
<evidence type="ECO:0000313" key="1">
    <source>
        <dbReference type="EMBL" id="KDN61952.1"/>
    </source>
</evidence>